<comment type="caution">
    <text evidence="1">The sequence shown here is derived from an EMBL/GenBank/DDBJ whole genome shotgun (WGS) entry which is preliminary data.</text>
</comment>
<keyword evidence="2" id="KW-1185">Reference proteome</keyword>
<evidence type="ECO:0000313" key="2">
    <source>
        <dbReference type="Proteomes" id="UP001500657"/>
    </source>
</evidence>
<proteinExistence type="predicted"/>
<organism evidence="1 2">
    <name type="scientific">Rhodanobacter caeni</name>
    <dbReference type="NCBI Taxonomy" id="657654"/>
    <lineage>
        <taxon>Bacteria</taxon>
        <taxon>Pseudomonadati</taxon>
        <taxon>Pseudomonadota</taxon>
        <taxon>Gammaproteobacteria</taxon>
        <taxon>Lysobacterales</taxon>
        <taxon>Rhodanobacteraceae</taxon>
        <taxon>Rhodanobacter</taxon>
    </lineage>
</organism>
<protein>
    <submittedName>
        <fullName evidence="1">Uncharacterized protein</fullName>
    </submittedName>
</protein>
<reference evidence="1 2" key="1">
    <citation type="journal article" date="2019" name="Int. J. Syst. Evol. Microbiol.">
        <title>The Global Catalogue of Microorganisms (GCM) 10K type strain sequencing project: providing services to taxonomists for standard genome sequencing and annotation.</title>
        <authorList>
            <consortium name="The Broad Institute Genomics Platform"/>
            <consortium name="The Broad Institute Genome Sequencing Center for Infectious Disease"/>
            <person name="Wu L."/>
            <person name="Ma J."/>
        </authorList>
    </citation>
    <scope>NUCLEOTIDE SEQUENCE [LARGE SCALE GENOMIC DNA]</scope>
    <source>
        <strain evidence="1 2">JCM 16242</strain>
    </source>
</reference>
<dbReference type="EMBL" id="BAAAFO010000004">
    <property type="protein sequence ID" value="GAA0260375.1"/>
    <property type="molecule type" value="Genomic_DNA"/>
</dbReference>
<sequence>MQTYVIEYLTTNRYGGLVDKVAFVRTASADSARAKFSAKHPHVAIGYVGAEV</sequence>
<dbReference type="RefSeq" id="WP_343883337.1">
    <property type="nucleotide sequence ID" value="NZ_BAAAFO010000004.1"/>
</dbReference>
<evidence type="ECO:0000313" key="1">
    <source>
        <dbReference type="EMBL" id="GAA0260375.1"/>
    </source>
</evidence>
<accession>A0ABN0USV8</accession>
<dbReference type="Proteomes" id="UP001500657">
    <property type="component" value="Unassembled WGS sequence"/>
</dbReference>
<gene>
    <name evidence="1" type="ORF">GCM10009126_27260</name>
</gene>
<name>A0ABN0USV8_9GAMM</name>